<dbReference type="Pfam" id="PF03133">
    <property type="entry name" value="TTL"/>
    <property type="match status" value="1"/>
</dbReference>
<dbReference type="GO" id="GO:0036064">
    <property type="term" value="C:ciliary basal body"/>
    <property type="evidence" value="ECO:0007669"/>
    <property type="project" value="TreeGrafter"/>
</dbReference>
<protein>
    <recommendedName>
        <fullName evidence="5">Tubulin--tyrosine ligase-like protein 9</fullName>
    </recommendedName>
</protein>
<keyword evidence="2" id="KW-0436">Ligase</keyword>
<proteinExistence type="inferred from homology"/>
<organism evidence="6">
    <name type="scientific">Mantoniella antarctica</name>
    <dbReference type="NCBI Taxonomy" id="81844"/>
    <lineage>
        <taxon>Eukaryota</taxon>
        <taxon>Viridiplantae</taxon>
        <taxon>Chlorophyta</taxon>
        <taxon>Mamiellophyceae</taxon>
        <taxon>Mamiellales</taxon>
        <taxon>Mamiellaceae</taxon>
        <taxon>Mantoniella</taxon>
    </lineage>
</organism>
<dbReference type="AlphaFoldDB" id="A0A7S0SIL0"/>
<accession>A0A7S0SIL0</accession>
<dbReference type="GO" id="GO:0000226">
    <property type="term" value="P:microtubule cytoskeleton organization"/>
    <property type="evidence" value="ECO:0007669"/>
    <property type="project" value="TreeGrafter"/>
</dbReference>
<keyword evidence="4" id="KW-0067">ATP-binding</keyword>
<dbReference type="GO" id="GO:0005524">
    <property type="term" value="F:ATP binding"/>
    <property type="evidence" value="ECO:0007669"/>
    <property type="project" value="UniProtKB-KW"/>
</dbReference>
<sequence>MQKRDSNSRGGGLGRVVRFGTTVHNTIPYKVLKARGWKEVEADDTWDFFYADVGWIHENVPYASAGNQGIRLQDHQRVNHYPNHVELTRKDLMAKNLKRSIKQAIKEGKDPAEFDFIPVTYILPNEGAMMIRNFRENGGMWIMKPIGRAQGKGIFIASKPSQIEAWMRERGMQKAENCCYENFVAQRYLDDPYLVGGKKFDMRIYALCMSYAPLKVYLYREGFARFTNVRYSMSKNDIDNPYIHLTNHAIQKKDDSYDSTQTDLKWSLGELKRYMMTKHGAEAVNECFAGIQNIILNSLRSVANVIINDKHCFEMYGYDIMIDNDLKPWLIEVNASPSMSSDTQSDHDLKFGMLDDMLTCVDVEQHFNGRTPKRVGGFDLICDNGVNVRSEEFASLPTMLGANNDRARNLKKLQKWCQQGAPGP</sequence>
<gene>
    <name evidence="6" type="ORF">MANT1106_LOCUS8467</name>
</gene>
<reference evidence="6" key="1">
    <citation type="submission" date="2021-01" db="EMBL/GenBank/DDBJ databases">
        <authorList>
            <person name="Corre E."/>
            <person name="Pelletier E."/>
            <person name="Niang G."/>
            <person name="Scheremetjew M."/>
            <person name="Finn R."/>
            <person name="Kale V."/>
            <person name="Holt S."/>
            <person name="Cochrane G."/>
            <person name="Meng A."/>
            <person name="Brown T."/>
            <person name="Cohen L."/>
        </authorList>
    </citation>
    <scope>NUCLEOTIDE SEQUENCE</scope>
    <source>
        <strain evidence="6">SL-175</strain>
    </source>
</reference>
<dbReference type="PANTHER" id="PTHR12241">
    <property type="entry name" value="TUBULIN POLYGLUTAMYLASE"/>
    <property type="match status" value="1"/>
</dbReference>
<evidence type="ECO:0000256" key="1">
    <source>
        <dbReference type="ARBA" id="ARBA00006820"/>
    </source>
</evidence>
<dbReference type="SUPFAM" id="SSF56059">
    <property type="entry name" value="Glutathione synthetase ATP-binding domain-like"/>
    <property type="match status" value="1"/>
</dbReference>
<evidence type="ECO:0000256" key="3">
    <source>
        <dbReference type="ARBA" id="ARBA00022741"/>
    </source>
</evidence>
<evidence type="ECO:0000256" key="4">
    <source>
        <dbReference type="ARBA" id="ARBA00022840"/>
    </source>
</evidence>
<evidence type="ECO:0000313" key="6">
    <source>
        <dbReference type="EMBL" id="CAD8705784.1"/>
    </source>
</evidence>
<name>A0A7S0SIL0_9CHLO</name>
<dbReference type="GO" id="GO:0070740">
    <property type="term" value="F:tubulin-glutamic acid ligase activity"/>
    <property type="evidence" value="ECO:0007669"/>
    <property type="project" value="TreeGrafter"/>
</dbReference>
<dbReference type="GO" id="GO:0015631">
    <property type="term" value="F:tubulin binding"/>
    <property type="evidence" value="ECO:0007669"/>
    <property type="project" value="TreeGrafter"/>
</dbReference>
<dbReference type="PANTHER" id="PTHR12241:SF39">
    <property type="entry name" value="TUBULIN POLYGLUTAMYLASE TTLL9-RELATED"/>
    <property type="match status" value="1"/>
</dbReference>
<dbReference type="EMBL" id="HBFC01014422">
    <property type="protein sequence ID" value="CAD8705784.1"/>
    <property type="molecule type" value="Transcribed_RNA"/>
</dbReference>
<keyword evidence="3" id="KW-0547">Nucleotide-binding</keyword>
<dbReference type="PROSITE" id="PS51221">
    <property type="entry name" value="TTL"/>
    <property type="match status" value="1"/>
</dbReference>
<dbReference type="InterPro" id="IPR004344">
    <property type="entry name" value="TTL/TTLL_fam"/>
</dbReference>
<dbReference type="Gene3D" id="3.30.470.20">
    <property type="entry name" value="ATP-grasp fold, B domain"/>
    <property type="match status" value="1"/>
</dbReference>
<evidence type="ECO:0000256" key="2">
    <source>
        <dbReference type="ARBA" id="ARBA00022598"/>
    </source>
</evidence>
<evidence type="ECO:0000256" key="5">
    <source>
        <dbReference type="ARBA" id="ARBA00030445"/>
    </source>
</evidence>
<comment type="similarity">
    <text evidence="1">Belongs to the tubulin--tyrosine ligase family.</text>
</comment>